<feature type="region of interest" description="Disordered" evidence="2">
    <location>
        <begin position="1840"/>
        <end position="2078"/>
    </location>
</feature>
<feature type="compositionally biased region" description="Basic and acidic residues" evidence="2">
    <location>
        <begin position="848"/>
        <end position="858"/>
    </location>
</feature>
<feature type="region of interest" description="Disordered" evidence="2">
    <location>
        <begin position="24"/>
        <end position="282"/>
    </location>
</feature>
<dbReference type="Pfam" id="PF00620">
    <property type="entry name" value="RhoGAP"/>
    <property type="match status" value="1"/>
</dbReference>
<dbReference type="InterPro" id="IPR000198">
    <property type="entry name" value="RhoGAP_dom"/>
</dbReference>
<feature type="region of interest" description="Disordered" evidence="2">
    <location>
        <begin position="1370"/>
        <end position="1459"/>
    </location>
</feature>
<evidence type="ECO:0008006" key="7">
    <source>
        <dbReference type="Google" id="ProtNLM"/>
    </source>
</evidence>
<dbReference type="GO" id="GO:0005938">
    <property type="term" value="C:cell cortex"/>
    <property type="evidence" value="ECO:0007669"/>
    <property type="project" value="UniProtKB-ARBA"/>
</dbReference>
<evidence type="ECO:0000313" key="5">
    <source>
        <dbReference type="EMBL" id="RPA84920.1"/>
    </source>
</evidence>
<feature type="compositionally biased region" description="Low complexity" evidence="2">
    <location>
        <begin position="1876"/>
        <end position="1894"/>
    </location>
</feature>
<feature type="compositionally biased region" description="Basic and acidic residues" evidence="2">
    <location>
        <begin position="822"/>
        <end position="832"/>
    </location>
</feature>
<dbReference type="PROSITE" id="PS50003">
    <property type="entry name" value="PH_DOMAIN"/>
    <property type="match status" value="1"/>
</dbReference>
<dbReference type="STRING" id="1160509.A0A3N4ILA2"/>
<evidence type="ECO:0000313" key="6">
    <source>
        <dbReference type="Proteomes" id="UP000275078"/>
    </source>
</evidence>
<dbReference type="Pfam" id="PF00169">
    <property type="entry name" value="PH"/>
    <property type="match status" value="1"/>
</dbReference>
<feature type="compositionally biased region" description="Pro residues" evidence="2">
    <location>
        <begin position="2038"/>
        <end position="2060"/>
    </location>
</feature>
<organism evidence="5 6">
    <name type="scientific">Ascobolus immersus RN42</name>
    <dbReference type="NCBI Taxonomy" id="1160509"/>
    <lineage>
        <taxon>Eukaryota</taxon>
        <taxon>Fungi</taxon>
        <taxon>Dikarya</taxon>
        <taxon>Ascomycota</taxon>
        <taxon>Pezizomycotina</taxon>
        <taxon>Pezizomycetes</taxon>
        <taxon>Pezizales</taxon>
        <taxon>Ascobolaceae</taxon>
        <taxon>Ascobolus</taxon>
    </lineage>
</organism>
<reference evidence="5 6" key="1">
    <citation type="journal article" date="2018" name="Nat. Ecol. Evol.">
        <title>Pezizomycetes genomes reveal the molecular basis of ectomycorrhizal truffle lifestyle.</title>
        <authorList>
            <person name="Murat C."/>
            <person name="Payen T."/>
            <person name="Noel B."/>
            <person name="Kuo A."/>
            <person name="Morin E."/>
            <person name="Chen J."/>
            <person name="Kohler A."/>
            <person name="Krizsan K."/>
            <person name="Balestrini R."/>
            <person name="Da Silva C."/>
            <person name="Montanini B."/>
            <person name="Hainaut M."/>
            <person name="Levati E."/>
            <person name="Barry K.W."/>
            <person name="Belfiori B."/>
            <person name="Cichocki N."/>
            <person name="Clum A."/>
            <person name="Dockter R.B."/>
            <person name="Fauchery L."/>
            <person name="Guy J."/>
            <person name="Iotti M."/>
            <person name="Le Tacon F."/>
            <person name="Lindquist E.A."/>
            <person name="Lipzen A."/>
            <person name="Malagnac F."/>
            <person name="Mello A."/>
            <person name="Molinier V."/>
            <person name="Miyauchi S."/>
            <person name="Poulain J."/>
            <person name="Riccioni C."/>
            <person name="Rubini A."/>
            <person name="Sitrit Y."/>
            <person name="Splivallo R."/>
            <person name="Traeger S."/>
            <person name="Wang M."/>
            <person name="Zifcakova L."/>
            <person name="Wipf D."/>
            <person name="Zambonelli A."/>
            <person name="Paolocci F."/>
            <person name="Nowrousian M."/>
            <person name="Ottonello S."/>
            <person name="Baldrian P."/>
            <person name="Spatafora J.W."/>
            <person name="Henrissat B."/>
            <person name="Nagy L.G."/>
            <person name="Aury J.M."/>
            <person name="Wincker P."/>
            <person name="Grigoriev I.V."/>
            <person name="Bonfante P."/>
            <person name="Martin F.M."/>
        </authorList>
    </citation>
    <scope>NUCLEOTIDE SEQUENCE [LARGE SCALE GENOMIC DNA]</scope>
    <source>
        <strain evidence="5 6">RN42</strain>
    </source>
</reference>
<dbReference type="EMBL" id="ML119656">
    <property type="protein sequence ID" value="RPA84920.1"/>
    <property type="molecule type" value="Genomic_DNA"/>
</dbReference>
<dbReference type="InterPro" id="IPR008936">
    <property type="entry name" value="Rho_GTPase_activation_prot"/>
</dbReference>
<feature type="compositionally biased region" description="Polar residues" evidence="2">
    <location>
        <begin position="210"/>
        <end position="244"/>
    </location>
</feature>
<dbReference type="SUPFAM" id="SSF48350">
    <property type="entry name" value="GTPase activation domain, GAP"/>
    <property type="match status" value="1"/>
</dbReference>
<evidence type="ECO:0000259" key="4">
    <source>
        <dbReference type="PROSITE" id="PS50238"/>
    </source>
</evidence>
<name>A0A3N4ILA2_ASCIM</name>
<feature type="domain" description="PH" evidence="3">
    <location>
        <begin position="1249"/>
        <end position="1367"/>
    </location>
</feature>
<gene>
    <name evidence="5" type="ORF">BJ508DRAFT_323105</name>
</gene>
<evidence type="ECO:0000256" key="2">
    <source>
        <dbReference type="SAM" id="MobiDB-lite"/>
    </source>
</evidence>
<accession>A0A3N4ILA2</accession>
<keyword evidence="1" id="KW-0343">GTPase activation</keyword>
<feature type="compositionally biased region" description="Low complexity" evidence="2">
    <location>
        <begin position="1951"/>
        <end position="1962"/>
    </location>
</feature>
<feature type="compositionally biased region" description="Low complexity" evidence="2">
    <location>
        <begin position="1972"/>
        <end position="1997"/>
    </location>
</feature>
<keyword evidence="6" id="KW-1185">Reference proteome</keyword>
<feature type="region of interest" description="Disordered" evidence="2">
    <location>
        <begin position="311"/>
        <end position="449"/>
    </location>
</feature>
<dbReference type="GO" id="GO:0007165">
    <property type="term" value="P:signal transduction"/>
    <property type="evidence" value="ECO:0007669"/>
    <property type="project" value="InterPro"/>
</dbReference>
<feature type="compositionally biased region" description="Pro residues" evidence="2">
    <location>
        <begin position="1795"/>
        <end position="1812"/>
    </location>
</feature>
<feature type="compositionally biased region" description="Polar residues" evidence="2">
    <location>
        <begin position="256"/>
        <end position="278"/>
    </location>
</feature>
<feature type="region of interest" description="Disordered" evidence="2">
    <location>
        <begin position="1772"/>
        <end position="1827"/>
    </location>
</feature>
<protein>
    <recommendedName>
        <fullName evidence="7">RhoGAP-domain-containing protein</fullName>
    </recommendedName>
</protein>
<evidence type="ECO:0000256" key="1">
    <source>
        <dbReference type="ARBA" id="ARBA00022468"/>
    </source>
</evidence>
<dbReference type="SUPFAM" id="SSF50729">
    <property type="entry name" value="PH domain-like"/>
    <property type="match status" value="1"/>
</dbReference>
<feature type="compositionally biased region" description="Low complexity" evidence="2">
    <location>
        <begin position="107"/>
        <end position="119"/>
    </location>
</feature>
<feature type="compositionally biased region" description="Polar residues" evidence="2">
    <location>
        <begin position="52"/>
        <end position="66"/>
    </location>
</feature>
<evidence type="ECO:0000259" key="3">
    <source>
        <dbReference type="PROSITE" id="PS50003"/>
    </source>
</evidence>
<dbReference type="SMART" id="SM00324">
    <property type="entry name" value="RhoGAP"/>
    <property type="match status" value="1"/>
</dbReference>
<dbReference type="PANTHER" id="PTHR23176">
    <property type="entry name" value="RHO/RAC/CDC GTPASE-ACTIVATING PROTEIN"/>
    <property type="match status" value="1"/>
</dbReference>
<feature type="compositionally biased region" description="Polar residues" evidence="2">
    <location>
        <begin position="1916"/>
        <end position="1933"/>
    </location>
</feature>
<dbReference type="Proteomes" id="UP000275078">
    <property type="component" value="Unassembled WGS sequence"/>
</dbReference>
<feature type="compositionally biased region" description="Polar residues" evidence="2">
    <location>
        <begin position="354"/>
        <end position="369"/>
    </location>
</feature>
<dbReference type="InterPro" id="IPR011993">
    <property type="entry name" value="PH-like_dom_sf"/>
</dbReference>
<feature type="compositionally biased region" description="Low complexity" evidence="2">
    <location>
        <begin position="1773"/>
        <end position="1787"/>
    </location>
</feature>
<feature type="compositionally biased region" description="Basic and acidic residues" evidence="2">
    <location>
        <begin position="513"/>
        <end position="535"/>
    </location>
</feature>
<dbReference type="PROSITE" id="PS50238">
    <property type="entry name" value="RHOGAP"/>
    <property type="match status" value="1"/>
</dbReference>
<proteinExistence type="predicted"/>
<feature type="compositionally biased region" description="Polar residues" evidence="2">
    <location>
        <begin position="1516"/>
        <end position="1528"/>
    </location>
</feature>
<feature type="compositionally biased region" description="Polar residues" evidence="2">
    <location>
        <begin position="1895"/>
        <end position="1906"/>
    </location>
</feature>
<dbReference type="OrthoDB" id="185175at2759"/>
<feature type="compositionally biased region" description="Low complexity" evidence="2">
    <location>
        <begin position="126"/>
        <end position="144"/>
    </location>
</feature>
<feature type="compositionally biased region" description="Pro residues" evidence="2">
    <location>
        <begin position="733"/>
        <end position="744"/>
    </location>
</feature>
<feature type="compositionally biased region" description="Polar residues" evidence="2">
    <location>
        <begin position="408"/>
        <end position="418"/>
    </location>
</feature>
<dbReference type="FunFam" id="2.30.29.30:FF:000452">
    <property type="entry name" value="Rho GTPase activator (Bem3)"/>
    <property type="match status" value="1"/>
</dbReference>
<dbReference type="InterPro" id="IPR050729">
    <property type="entry name" value="Rho-GAP"/>
</dbReference>
<dbReference type="Gene3D" id="1.10.555.10">
    <property type="entry name" value="Rho GTPase activation protein"/>
    <property type="match status" value="1"/>
</dbReference>
<dbReference type="GO" id="GO:0005096">
    <property type="term" value="F:GTPase activator activity"/>
    <property type="evidence" value="ECO:0007669"/>
    <property type="project" value="UniProtKB-KW"/>
</dbReference>
<feature type="compositionally biased region" description="Pro residues" evidence="2">
    <location>
        <begin position="960"/>
        <end position="980"/>
    </location>
</feature>
<dbReference type="Gene3D" id="2.30.29.30">
    <property type="entry name" value="Pleckstrin-homology domain (PH domain)/Phosphotyrosine-binding domain (PTB)"/>
    <property type="match status" value="1"/>
</dbReference>
<feature type="compositionally biased region" description="Low complexity" evidence="2">
    <location>
        <begin position="435"/>
        <end position="449"/>
    </location>
</feature>
<feature type="region of interest" description="Disordered" evidence="2">
    <location>
        <begin position="513"/>
        <end position="560"/>
    </location>
</feature>
<feature type="compositionally biased region" description="Polar residues" evidence="2">
    <location>
        <begin position="1372"/>
        <end position="1388"/>
    </location>
</feature>
<feature type="compositionally biased region" description="Polar residues" evidence="2">
    <location>
        <begin position="1218"/>
        <end position="1234"/>
    </location>
</feature>
<feature type="compositionally biased region" description="Polar residues" evidence="2">
    <location>
        <begin position="425"/>
        <end position="434"/>
    </location>
</feature>
<feature type="compositionally biased region" description="Low complexity" evidence="2">
    <location>
        <begin position="88"/>
        <end position="99"/>
    </location>
</feature>
<feature type="region of interest" description="Disordered" evidence="2">
    <location>
        <begin position="602"/>
        <end position="625"/>
    </location>
</feature>
<feature type="compositionally biased region" description="Basic and acidic residues" evidence="2">
    <location>
        <begin position="892"/>
        <end position="914"/>
    </location>
</feature>
<dbReference type="CDD" id="cd13277">
    <property type="entry name" value="PH_Bem3"/>
    <property type="match status" value="1"/>
</dbReference>
<feature type="region of interest" description="Disordered" evidence="2">
    <location>
        <begin position="1495"/>
        <end position="1541"/>
    </location>
</feature>
<feature type="compositionally biased region" description="Basic and acidic residues" evidence="2">
    <location>
        <begin position="1420"/>
        <end position="1438"/>
    </location>
</feature>
<feature type="compositionally biased region" description="Low complexity" evidence="2">
    <location>
        <begin position="2021"/>
        <end position="2037"/>
    </location>
</feature>
<dbReference type="InterPro" id="IPR001849">
    <property type="entry name" value="PH_domain"/>
</dbReference>
<dbReference type="SMART" id="SM00233">
    <property type="entry name" value="PH"/>
    <property type="match status" value="1"/>
</dbReference>
<feature type="compositionally biased region" description="Polar residues" evidence="2">
    <location>
        <begin position="790"/>
        <end position="802"/>
    </location>
</feature>
<feature type="domain" description="Rho-GAP" evidence="4">
    <location>
        <begin position="1565"/>
        <end position="1775"/>
    </location>
</feature>
<feature type="compositionally biased region" description="Pro residues" evidence="2">
    <location>
        <begin position="1998"/>
        <end position="2020"/>
    </location>
</feature>
<feature type="region of interest" description="Disordered" evidence="2">
    <location>
        <begin position="1218"/>
        <end position="1254"/>
    </location>
</feature>
<dbReference type="PANTHER" id="PTHR23176:SF129">
    <property type="entry name" value="RHO GTPASE ACTIVATING PROTEIN AT 16F, ISOFORM E-RELATED"/>
    <property type="match status" value="1"/>
</dbReference>
<feature type="compositionally biased region" description="Basic and acidic residues" evidence="2">
    <location>
        <begin position="1840"/>
        <end position="1859"/>
    </location>
</feature>
<feature type="region of interest" description="Disordered" evidence="2">
    <location>
        <begin position="674"/>
        <end position="1030"/>
    </location>
</feature>
<sequence length="2078" mass="224722">MYANGSYHTGEGSAASNAVVNAGATGTWNGQEPLVDPTAIQRRTERERVGNFNHSLPSTPQFSSSPAPSPYFHPLQTNFPVDNHSRTGSPASGGVASGSNLNSGNPHSASSHSSSSSSAPVPPTPTRSYYTYNSSSNTTPQTPVRSVIPEHQQQQQSGDGGSAGYNRTVFVSPTREYDTSSPRSPRSGGVFNFSAIDLINPAPPAPSPKVCSSRTPPDSAKSTGSGYSERITNSRKASGGTPSIDTAIAADHYHSSAAQRGQTPSHSTYASPLTSPTAVGTPRRLNFQAQNALDRLAEEAYLVSQDLADTPVSEFERSNSGAGGYYENERSGASVPGSPRTQFMNGYNSGGAGTMSSSSKNGLNGQTRLQPLHASDSDGSEYASRDSNNNTPSHYDDSQESRPYGKQRSGSFGSSVSDANRADYQDQQSGSSSAGPSRTGSTNSNSNNNIPSIAEIQNLIAQAGSAESVIQYLLKDKQNLNTQNTQLWRLVDKQRAMILGLNKDLERAVKEKDKYKERYKDAQDRLDEQERESRNHPTQYVMSPPAEDDAPPMTGTFGPKNMELPLPLQNASLQSPDVALAPYPLTPPGARTPLAMKSIKGEPDERMPSPSAHIVDSRPSSPPVQQIKTMFQRKESPLLHLQEPPPMSPNTQKQQLITPIEGLADDEEPITEVIVKDEAPDSPVSPLSAPKRLGVERTDTDETVFELDSQKTTRVPTPHAATFSFNNNDMPQPTSPAPPVPAPPVNMQAPPATQKKGLLSLSTTGIPAEKNPAARATPIRKAPPKPLDLINSNIKPTITKHQPTPPLARRKSEDTDSEDEPESRYSRDDRPRKTLLVKAIDGYESEESMLHTPDDKKGPPTAALNPGSDWSRQKERMDEEDDDDRRGRSRHRYGDSRDDEPERGRTRQRMEHQFAEIPPPPSARGPLASPRNWDNKNEELKPPTNLAQRLAAGPLSPGLPRSPRPQDRPPGSPGFPPPRVGLPSSPKPGATFSGIPGSPGFPRVGLPQSPRLGGFTPGSTLAPPDSPRFTTSILSTMGKPSSGLASPPLNMTSGGLVVGFEGKLMSFVTPKIIPDVKVRVVSSRLKPARHSMLPGLSKSGAAVFTLGIYDRNTGREISRVEKDYNSLIQLDTRLSQSMTKGCTEWIEHMPERSLFSGHAPARIDMRRDAIERYFKMILDGEGEPNALGVIQAPEGPARLDELARMALCDYFNSDVTEINSPDATSPDSTNSPLSAVSEGKPPVPPIPGPAKKEGYLTKRGKNFGGWKSRYFVLDSSVLRYYDNQNLGQHLGSIRLASAQIGVQSKSAAEAMAKKDAESADPENQYRHAFLILEPKKKDTSSLVRHVLCAESDAERDEWVKALMTWVEAAQDGAQTDTERPSTSGTISTKDSKKKSKKDKEKETFLLSPTTAEAGTPRIPNFDDHRASPDSGRNDRERATPTPPGSVHTTSSTSTLREKIGAPSAPTQISNLDAWGSGKLNAVQGYVDAKKKKSLWGFRGRSGSDPESMPTQAEKAGSSNLHHANSLGSSGHGHANFNPNVFSDSNGAGAGATPARLPPSSHVFGASLTEAVNLTRPFNSPVPVPAVVYRTLQYLHHHHAQSEEGIFRLSGSNVVIRNLRDRFNSESDIDLVQEEKESIERGEPGQGVDVHAVAGLLKAYLRELPENLLSSEREEFVRISDSDAIPQTQRAEKLRGLMRRIPEVNRALLKVLLGYLNGVVRRSGENRMTVRNVGIVFSPTLNIPAQVFSMLLNEYGAVFGDDGDVDYLFEAPRQQQQQQQEQQPQLQQIRHHRDPSLPPIPPSPRMGMSPPPRKQSAPASLAQLESMHRPSGSLDFFQQQQREHANHELSQKDVRERHGGETGQELGAPDYKAAYFQQQQAQQQQQHQQHQQLQHTPSKQSLHSQSGAAHPPRTDSHQPPNSASSTHAPQQDPTANPHAAFLAHLQNASLGTSPQPQSITSTTVLTPDQQPHSPSNSISSTTYSLASSASSVFPSSYTTPPPPPPPPPPPRPPPPPPPAPSQPQNQNAANPPSACSPPSANPSSPPATRPSHQPPKPPLHSPPAHLLTLASPEVSRAKL</sequence>